<keyword evidence="4" id="KW-1185">Reference proteome</keyword>
<dbReference type="Proteomes" id="UP000198889">
    <property type="component" value="Unassembled WGS sequence"/>
</dbReference>
<dbReference type="SUPFAM" id="SSF53756">
    <property type="entry name" value="UDP-Glycosyltransferase/glycogen phosphorylase"/>
    <property type="match status" value="1"/>
</dbReference>
<dbReference type="NCBIfam" id="TIGR00236">
    <property type="entry name" value="wecB"/>
    <property type="match status" value="1"/>
</dbReference>
<evidence type="ECO:0000259" key="2">
    <source>
        <dbReference type="Pfam" id="PF02350"/>
    </source>
</evidence>
<dbReference type="PANTHER" id="PTHR43174">
    <property type="entry name" value="UDP-N-ACETYLGLUCOSAMINE 2-EPIMERASE"/>
    <property type="match status" value="1"/>
</dbReference>
<dbReference type="Gene3D" id="3.40.50.2000">
    <property type="entry name" value="Glycogen Phosphorylase B"/>
    <property type="match status" value="2"/>
</dbReference>
<accession>A0A1G4UMQ9</accession>
<dbReference type="EMBL" id="FMTP01000009">
    <property type="protein sequence ID" value="SCW94943.1"/>
    <property type="molecule type" value="Genomic_DNA"/>
</dbReference>
<dbReference type="CDD" id="cd03786">
    <property type="entry name" value="GTB_UDP-GlcNAc_2-Epimerase"/>
    <property type="match status" value="1"/>
</dbReference>
<evidence type="ECO:0000256" key="1">
    <source>
        <dbReference type="RuleBase" id="RU003513"/>
    </source>
</evidence>
<comment type="similarity">
    <text evidence="1">Belongs to the UDP-N-acetylglucosamine 2-epimerase family.</text>
</comment>
<dbReference type="InterPro" id="IPR003331">
    <property type="entry name" value="UDP_GlcNAc_Epimerase_2_dom"/>
</dbReference>
<reference evidence="4" key="1">
    <citation type="submission" date="2016-10" db="EMBL/GenBank/DDBJ databases">
        <authorList>
            <person name="Varghese N."/>
            <person name="Submissions S."/>
        </authorList>
    </citation>
    <scope>NUCLEOTIDE SEQUENCE [LARGE SCALE GENOMIC DNA]</scope>
    <source>
        <strain evidence="4">CGMCC 1.1761</strain>
    </source>
</reference>
<proteinExistence type="inferred from homology"/>
<dbReference type="Pfam" id="PF02350">
    <property type="entry name" value="Epimerase_2"/>
    <property type="match status" value="1"/>
</dbReference>
<evidence type="ECO:0000313" key="4">
    <source>
        <dbReference type="Proteomes" id="UP000198889"/>
    </source>
</evidence>
<evidence type="ECO:0000313" key="3">
    <source>
        <dbReference type="EMBL" id="SCW94943.1"/>
    </source>
</evidence>
<dbReference type="STRING" id="177413.SAMN05660859_4197"/>
<dbReference type="InterPro" id="IPR029767">
    <property type="entry name" value="WecB-like"/>
</dbReference>
<keyword evidence="1" id="KW-0413">Isomerase</keyword>
<protein>
    <submittedName>
        <fullName evidence="3">UDP-N-acetylglucosamine 2-epimerase (Non-hydrolysing)</fullName>
    </submittedName>
</protein>
<feature type="domain" description="UDP-N-acetylglucosamine 2-epimerase" evidence="2">
    <location>
        <begin position="23"/>
        <end position="358"/>
    </location>
</feature>
<organism evidence="3 4">
    <name type="scientific">Ancylobacter rudongensis</name>
    <dbReference type="NCBI Taxonomy" id="177413"/>
    <lineage>
        <taxon>Bacteria</taxon>
        <taxon>Pseudomonadati</taxon>
        <taxon>Pseudomonadota</taxon>
        <taxon>Alphaproteobacteria</taxon>
        <taxon>Hyphomicrobiales</taxon>
        <taxon>Xanthobacteraceae</taxon>
        <taxon>Ancylobacter</taxon>
    </lineage>
</organism>
<name>A0A1G4UMQ9_9HYPH</name>
<gene>
    <name evidence="3" type="ORF">SAMN05660859_4197</name>
</gene>
<sequence>MTILGTRPEIIRLSRVMARLDEFCDHRLVHTGQNYDYELNEVFFEDLGVRRPDHFLGTGGGSLGETLGKILIESEKVLAAERPDAVLILGDTNSAISALMARRMKIPVYHMEAGNRSFDGNVPEETNRRLVDHIADFNLVYTEHARRHLISEGLPHRRIYLTGSPMREVLEHYRPRIEASDVLQRLGLVPRGYFIVSLHREENVDSRERLGELVGALSELAVRYEKPVIVSTHPRTRKRLEAAGLVADERVSFMKPFGFHDYNHLQMNAFCAISDSGTIAEEASLLNFPAITPRDAIERPEALDTGSIMVTGLSRAAILRGVEVATRLFAARAARGERCPLPDDYAVTNTSERVASLILGTAPLSNGWDGIRANAS</sequence>
<dbReference type="PANTHER" id="PTHR43174:SF1">
    <property type="entry name" value="UDP-N-ACETYLGLUCOSAMINE 2-EPIMERASE"/>
    <property type="match status" value="1"/>
</dbReference>
<dbReference type="AlphaFoldDB" id="A0A1G4UMQ9"/>
<dbReference type="GO" id="GO:0016853">
    <property type="term" value="F:isomerase activity"/>
    <property type="evidence" value="ECO:0007669"/>
    <property type="project" value="UniProtKB-KW"/>
</dbReference>